<evidence type="ECO:0000313" key="1">
    <source>
        <dbReference type="EMBL" id="KAI3375700.1"/>
    </source>
</evidence>
<proteinExistence type="predicted"/>
<keyword evidence="2" id="KW-1185">Reference proteome</keyword>
<evidence type="ECO:0000313" key="2">
    <source>
        <dbReference type="Proteomes" id="UP000831701"/>
    </source>
</evidence>
<name>A0ACB8X749_9TELE</name>
<dbReference type="Proteomes" id="UP000831701">
    <property type="component" value="Chromosome 2"/>
</dbReference>
<comment type="caution">
    <text evidence="1">The sequence shown here is derived from an EMBL/GenBank/DDBJ whole genome shotgun (WGS) entry which is preliminary data.</text>
</comment>
<organism evidence="1 2">
    <name type="scientific">Scortum barcoo</name>
    <name type="common">barcoo grunter</name>
    <dbReference type="NCBI Taxonomy" id="214431"/>
    <lineage>
        <taxon>Eukaryota</taxon>
        <taxon>Metazoa</taxon>
        <taxon>Chordata</taxon>
        <taxon>Craniata</taxon>
        <taxon>Vertebrata</taxon>
        <taxon>Euteleostomi</taxon>
        <taxon>Actinopterygii</taxon>
        <taxon>Neopterygii</taxon>
        <taxon>Teleostei</taxon>
        <taxon>Neoteleostei</taxon>
        <taxon>Acanthomorphata</taxon>
        <taxon>Eupercaria</taxon>
        <taxon>Centrarchiformes</taxon>
        <taxon>Terapontoidei</taxon>
        <taxon>Terapontidae</taxon>
        <taxon>Scortum</taxon>
    </lineage>
</organism>
<sequence>MAEQKQERGVKLDQSQFCCSVCLDLLKEPVAIPCGHNYCKICIEGCWDLEEVKGKYSCPQCRETFSPRPLLRRNHMLAEVVEMLKRTSSQQASPPAVASAGPTDVACDFCCGTKPNKASMSCLTCLASYCPAHLEPHYSVPVLKKHQLVSATVPLQEKMCMKHNKLMEIYCQTDKKCICYLCIIYEHKTHCTVSAAAERAEEQKQLPVCQKKVQDRFKEREKELDELVQGLKDYKSCNQTVMQTSDEIFAELISSIKRKRTLAKQLIKAQEKTAVALAKKLQLQLQEEITKLRTRDADLEQVSHVDDHIHFIQKQERGVELDQSQFCCSVCLDLLKEPVAIPCGHNYCKICIEGCWDQKEVKRKYSCPQCRETFSPRPLLRRNHMLAEVVEMLKRTSSQQASPPAVASAGPTDVACDFCCGTKPNKASMSCLTCLASYCSAHLKPHYSVPVLKKHQLVSATVPLQEKMCMKHNKLMEIYCQTDKKCICYLCIIDEHKTHRTVSAATERAEEQSCNQTVMQTSDKIFAELISSIKRKHTLAKQLIKAQEKTAVALARKLQLQLQEEITKLRTRDADLEQVSHVDDHIHFIQTFQSLSTSCESPDLPPGPFVHPQHSFKTVTDCFSKLRDDIESLLKDTWPRISATDIVLPPVPKTREEFLRCCHPLTLDVNSVSKYLLISQEYRRVTSNYQKGYYSALVPSIRQVLCTERLSERCYWEVSWSGSTWAVAVSYNSSPHDSEFGKNHESWSLLCSEKGYSFHHNTENITVSGPRTNRIGVFLDYYAGTLSFYSISGTSMTLLHQVHTSFTQPLYPGLGLKDDEYQSSKGKYAEITKLW</sequence>
<reference evidence="1" key="1">
    <citation type="submission" date="2022-04" db="EMBL/GenBank/DDBJ databases">
        <title>Jade perch genome.</title>
        <authorList>
            <person name="Chao B."/>
        </authorList>
    </citation>
    <scope>NUCLEOTIDE SEQUENCE</scope>
    <source>
        <strain evidence="1">CB-2022</strain>
    </source>
</reference>
<dbReference type="EMBL" id="CM041532">
    <property type="protein sequence ID" value="KAI3375700.1"/>
    <property type="molecule type" value="Genomic_DNA"/>
</dbReference>
<gene>
    <name evidence="1" type="ORF">L3Q82_004010</name>
</gene>
<accession>A0ACB8X749</accession>
<protein>
    <submittedName>
        <fullName evidence="1">Uncharacterized protein</fullName>
    </submittedName>
</protein>